<dbReference type="EMBL" id="KL217266">
    <property type="protein sequence ID" value="KFV75847.1"/>
    <property type="molecule type" value="Genomic_DNA"/>
</dbReference>
<gene>
    <name evidence="1" type="ORF">N307_05823</name>
</gene>
<name>A0A093HA43_DRYPU</name>
<reference evidence="1 2" key="1">
    <citation type="submission" date="2014-04" db="EMBL/GenBank/DDBJ databases">
        <title>Genome evolution of avian class.</title>
        <authorList>
            <person name="Zhang G."/>
            <person name="Li C."/>
        </authorList>
    </citation>
    <scope>NUCLEOTIDE SEQUENCE [LARGE SCALE GENOMIC DNA]</scope>
    <source>
        <strain evidence="1">BGI_N307</strain>
    </source>
</reference>
<dbReference type="AlphaFoldDB" id="A0A093HA43"/>
<evidence type="ECO:0000313" key="1">
    <source>
        <dbReference type="EMBL" id="KFV75847.1"/>
    </source>
</evidence>
<proteinExistence type="predicted"/>
<evidence type="ECO:0000313" key="2">
    <source>
        <dbReference type="Proteomes" id="UP000053875"/>
    </source>
</evidence>
<feature type="non-terminal residue" evidence="1">
    <location>
        <position position="40"/>
    </location>
</feature>
<dbReference type="Proteomes" id="UP000053875">
    <property type="component" value="Unassembled WGS sequence"/>
</dbReference>
<keyword evidence="2" id="KW-1185">Reference proteome</keyword>
<sequence>MERSSLSGKMGLSLLFLITPTIKWTNCKIAELLFRPVSLF</sequence>
<organism evidence="1 2">
    <name type="scientific">Dryobates pubescens</name>
    <name type="common">Downy woodpecker</name>
    <name type="synonym">Picoides pubescens</name>
    <dbReference type="NCBI Taxonomy" id="118200"/>
    <lineage>
        <taxon>Eukaryota</taxon>
        <taxon>Metazoa</taxon>
        <taxon>Chordata</taxon>
        <taxon>Craniata</taxon>
        <taxon>Vertebrata</taxon>
        <taxon>Euteleostomi</taxon>
        <taxon>Archelosauria</taxon>
        <taxon>Archosauria</taxon>
        <taxon>Dinosauria</taxon>
        <taxon>Saurischia</taxon>
        <taxon>Theropoda</taxon>
        <taxon>Coelurosauria</taxon>
        <taxon>Aves</taxon>
        <taxon>Neognathae</taxon>
        <taxon>Neoaves</taxon>
        <taxon>Telluraves</taxon>
        <taxon>Coraciimorphae</taxon>
        <taxon>Piciformes</taxon>
        <taxon>Picidae</taxon>
        <taxon>Dryobates</taxon>
    </lineage>
</organism>
<accession>A0A093HA43</accession>
<protein>
    <submittedName>
        <fullName evidence="1">Uncharacterized protein</fullName>
    </submittedName>
</protein>